<protein>
    <submittedName>
        <fullName evidence="4">Spore gernimation protein GerQ</fullName>
    </submittedName>
</protein>
<proteinExistence type="inferred from homology"/>
<dbReference type="GO" id="GO:0030435">
    <property type="term" value="P:sporulation resulting in formation of a cellular spore"/>
    <property type="evidence" value="ECO:0007669"/>
    <property type="project" value="UniProtKB-KW"/>
</dbReference>
<evidence type="ECO:0000256" key="2">
    <source>
        <dbReference type="ARBA" id="ARBA00024325"/>
    </source>
</evidence>
<comment type="subcellular location">
    <subcellularLocation>
        <location evidence="2">Spore coat</location>
    </subcellularLocation>
</comment>
<dbReference type="PANTHER" id="PTHR39183">
    <property type="entry name" value="SPORE COAT PROTEIN F-LIKE PROTEIN YHCQ"/>
    <property type="match status" value="1"/>
</dbReference>
<evidence type="ECO:0000313" key="4">
    <source>
        <dbReference type="EMBL" id="ANY71076.1"/>
    </source>
</evidence>
<dbReference type="Gene3D" id="1.20.1260.10">
    <property type="match status" value="1"/>
</dbReference>
<dbReference type="InterPro" id="IPR012347">
    <property type="entry name" value="Ferritin-like"/>
</dbReference>
<dbReference type="InterPro" id="IPR012851">
    <property type="entry name" value="Spore_coat_CotF-like"/>
</dbReference>
<name>A0A1B2DTN7_9BACL</name>
<organism evidence="4">
    <name type="scientific">Paenibacillus sp. BIHB 4019</name>
    <dbReference type="NCBI Taxonomy" id="1870819"/>
    <lineage>
        <taxon>Bacteria</taxon>
        <taxon>Bacillati</taxon>
        <taxon>Bacillota</taxon>
        <taxon>Bacilli</taxon>
        <taxon>Bacillales</taxon>
        <taxon>Paenibacillaceae</taxon>
        <taxon>Paenibacillus</taxon>
    </lineage>
</organism>
<evidence type="ECO:0000256" key="1">
    <source>
        <dbReference type="ARBA" id="ARBA00022969"/>
    </source>
</evidence>
<comment type="similarity">
    <text evidence="3">Belongs to the CotF family.</text>
</comment>
<dbReference type="Pfam" id="PF07875">
    <property type="entry name" value="Coat_F"/>
    <property type="match status" value="1"/>
</dbReference>
<reference evidence="4" key="1">
    <citation type="submission" date="2016-08" db="EMBL/GenBank/DDBJ databases">
        <title>Complete Genome Seqeunce of Paenibacillus sp. BIHB 4019 from tea rhizoplane.</title>
        <authorList>
            <person name="Thakur R."/>
            <person name="Swarnkar M.K."/>
            <person name="Gulati A."/>
        </authorList>
    </citation>
    <scope>NUCLEOTIDE SEQUENCE [LARGE SCALE GENOMIC DNA]</scope>
    <source>
        <strain evidence="4">BIHB4019</strain>
    </source>
</reference>
<gene>
    <name evidence="4" type="ORF">BBD42_29920</name>
</gene>
<dbReference type="EMBL" id="CP016808">
    <property type="protein sequence ID" value="ANY71076.1"/>
    <property type="molecule type" value="Genomic_DNA"/>
</dbReference>
<dbReference type="AlphaFoldDB" id="A0A1B2DTN7"/>
<dbReference type="PANTHER" id="PTHR39183:SF1">
    <property type="entry name" value="SPORE COAT PROTEIN F-LIKE PROTEIN YHCQ"/>
    <property type="match status" value="1"/>
</dbReference>
<keyword evidence="1" id="KW-0749">Sporulation</keyword>
<evidence type="ECO:0000256" key="3">
    <source>
        <dbReference type="ARBA" id="ARBA00024344"/>
    </source>
</evidence>
<dbReference type="RefSeq" id="WP_099521881.1">
    <property type="nucleotide sequence ID" value="NZ_CP016808.1"/>
</dbReference>
<accession>A0A1B2DTN7</accession>
<sequence>MQQQTTANNETQKAMNKNHGGHELFDLQEVLNCSISAMDQYMIFRPYAQDQELLNLIDKQYQFMQSQYNLTAECFKTGQAPSQKTSTYLINEVIPTVYGMKQSSPKKPIQSLADVNDAGVCSFMQGIVKKHASLLTTSALEATNPVVRRVLASQVQNFIEMSYELFMYQNKNAYYQVPQLNDADMQQILNTFSPSAETPQMPEPNKGTALH</sequence>